<proteinExistence type="predicted"/>
<comment type="caution">
    <text evidence="1">The sequence shown here is derived from an EMBL/GenBank/DDBJ whole genome shotgun (WGS) entry which is preliminary data.</text>
</comment>
<evidence type="ECO:0000313" key="1">
    <source>
        <dbReference type="EMBL" id="GAI41547.1"/>
    </source>
</evidence>
<dbReference type="EMBL" id="BARV01031781">
    <property type="protein sequence ID" value="GAI41547.1"/>
    <property type="molecule type" value="Genomic_DNA"/>
</dbReference>
<name>X1NC18_9ZZZZ</name>
<protein>
    <submittedName>
        <fullName evidence="1">Uncharacterized protein</fullName>
    </submittedName>
</protein>
<accession>X1NC18</accession>
<organism evidence="1">
    <name type="scientific">marine sediment metagenome</name>
    <dbReference type="NCBI Taxonomy" id="412755"/>
    <lineage>
        <taxon>unclassified sequences</taxon>
        <taxon>metagenomes</taxon>
        <taxon>ecological metagenomes</taxon>
    </lineage>
</organism>
<reference evidence="1" key="1">
    <citation type="journal article" date="2014" name="Front. Microbiol.">
        <title>High frequency of phylogenetically diverse reductive dehalogenase-homologous genes in deep subseafloor sedimentary metagenomes.</title>
        <authorList>
            <person name="Kawai M."/>
            <person name="Futagami T."/>
            <person name="Toyoda A."/>
            <person name="Takaki Y."/>
            <person name="Nishi S."/>
            <person name="Hori S."/>
            <person name="Arai W."/>
            <person name="Tsubouchi T."/>
            <person name="Morono Y."/>
            <person name="Uchiyama I."/>
            <person name="Ito T."/>
            <person name="Fujiyama A."/>
            <person name="Inagaki F."/>
            <person name="Takami H."/>
        </authorList>
    </citation>
    <scope>NUCLEOTIDE SEQUENCE</scope>
    <source>
        <strain evidence="1">Expedition CK06-06</strain>
    </source>
</reference>
<sequence length="251" mass="28371">MPEDTEIAAWIEKLAVSLLKSSTTLNDWNIFYREISELNETSHFQDALRTCRFLLTEDQRLVAADGDGPRIFAFPVRTGTLSEDSDEEEQPSDSKPRVRIPSRIKPHIAFLHSGISLYEDRMFNSVGRFLRLGNPPMVRDYETRVIVNEVIIPLVIKASARNSVSSLETLAQSLSWAYQLYLSVPTDAAFVGVQWSRLYVPTISGWRPAIETYFSAKWTGTLGHLVEKAFPQGHQALDKLLVSPENFAKLV</sequence>
<gene>
    <name evidence="1" type="ORF">S06H3_50226</name>
</gene>
<feature type="non-terminal residue" evidence="1">
    <location>
        <position position="251"/>
    </location>
</feature>
<dbReference type="AlphaFoldDB" id="X1NC18"/>